<dbReference type="HOGENOM" id="CLU_203852_0_0_7"/>
<organism evidence="1 2">
    <name type="scientific">Helicobacter pylori (strain B8)</name>
    <dbReference type="NCBI Taxonomy" id="693745"/>
    <lineage>
        <taxon>Bacteria</taxon>
        <taxon>Pseudomonadati</taxon>
        <taxon>Campylobacterota</taxon>
        <taxon>Epsilonproteobacteria</taxon>
        <taxon>Campylobacterales</taxon>
        <taxon>Helicobacteraceae</taxon>
        <taxon>Helicobacter</taxon>
    </lineage>
</organism>
<evidence type="ECO:0000313" key="1">
    <source>
        <dbReference type="EMBL" id="CBI65864.1"/>
    </source>
</evidence>
<gene>
    <name evidence="1" type="ordered locus">HPB8_307</name>
</gene>
<accession>D7FCF7</accession>
<name>D7FCF7_HELP3</name>
<dbReference type="AlphaFoldDB" id="D7FCF7"/>
<dbReference type="KEGG" id="hpl:HPB8_307"/>
<dbReference type="Proteomes" id="UP000007091">
    <property type="component" value="Chromosome"/>
</dbReference>
<evidence type="ECO:0000313" key="2">
    <source>
        <dbReference type="Proteomes" id="UP000007091"/>
    </source>
</evidence>
<sequence length="53" mass="6578">MQINLFFEHLNHTPLKIYDKFFYFNIKRETIYPLAQLLSRIIKKWFLTQNGFP</sequence>
<proteinExistence type="predicted"/>
<protein>
    <submittedName>
        <fullName evidence="1">Uncharacterized protein</fullName>
    </submittedName>
</protein>
<reference evidence="1 2" key="1">
    <citation type="journal article" date="2010" name="BMC Genomics">
        <title>Sequencing, annotation, and comparative genome analysis of the gerbil-adapted Helicobacter pylori strain B8.</title>
        <authorList>
            <person name="Farnbacher M."/>
            <person name="Jahns T."/>
            <person name="Willrodt D."/>
            <person name="Daniel R."/>
            <person name="Haas R."/>
            <person name="Goesmann A."/>
            <person name="Kurtz S."/>
            <person name="Rieder G."/>
        </authorList>
    </citation>
    <scope>NUCLEOTIDE SEQUENCE [LARGE SCALE GENOMIC DNA]</scope>
    <source>
        <strain evidence="1 2">B8</strain>
    </source>
</reference>
<dbReference type="EMBL" id="FN598874">
    <property type="protein sequence ID" value="CBI65864.1"/>
    <property type="molecule type" value="Genomic_DNA"/>
</dbReference>